<keyword evidence="4 7" id="KW-0812">Transmembrane</keyword>
<feature type="transmembrane region" description="Helical" evidence="7">
    <location>
        <begin position="373"/>
        <end position="393"/>
    </location>
</feature>
<dbReference type="PANTHER" id="PTHR23513:SF6">
    <property type="entry name" value="MAJOR FACILITATOR SUPERFAMILY ASSOCIATED DOMAIN-CONTAINING PROTEIN"/>
    <property type="match status" value="1"/>
</dbReference>
<feature type="transmembrane region" description="Helical" evidence="7">
    <location>
        <begin position="308"/>
        <end position="326"/>
    </location>
</feature>
<feature type="transmembrane region" description="Helical" evidence="7">
    <location>
        <begin position="47"/>
        <end position="70"/>
    </location>
</feature>
<evidence type="ECO:0000256" key="7">
    <source>
        <dbReference type="SAM" id="Phobius"/>
    </source>
</evidence>
<dbReference type="InterPro" id="IPR036259">
    <property type="entry name" value="MFS_trans_sf"/>
</dbReference>
<comment type="caution">
    <text evidence="9">The sequence shown here is derived from an EMBL/GenBank/DDBJ whole genome shotgun (WGS) entry which is preliminary data.</text>
</comment>
<feature type="transmembrane region" description="Helical" evidence="7">
    <location>
        <begin position="21"/>
        <end position="41"/>
    </location>
</feature>
<keyword evidence="6 7" id="KW-0472">Membrane</keyword>
<feature type="transmembrane region" description="Helical" evidence="7">
    <location>
        <begin position="258"/>
        <end position="277"/>
    </location>
</feature>
<proteinExistence type="predicted"/>
<evidence type="ECO:0000313" key="10">
    <source>
        <dbReference type="Proteomes" id="UP001501747"/>
    </source>
</evidence>
<evidence type="ECO:0000256" key="3">
    <source>
        <dbReference type="ARBA" id="ARBA00022475"/>
    </source>
</evidence>
<feature type="transmembrane region" description="Helical" evidence="7">
    <location>
        <begin position="347"/>
        <end position="367"/>
    </location>
</feature>
<keyword evidence="2" id="KW-0813">Transport</keyword>
<dbReference type="Pfam" id="PF05977">
    <property type="entry name" value="MFS_3"/>
    <property type="match status" value="1"/>
</dbReference>
<dbReference type="PROSITE" id="PS50850">
    <property type="entry name" value="MFS"/>
    <property type="match status" value="1"/>
</dbReference>
<reference evidence="10" key="1">
    <citation type="journal article" date="2019" name="Int. J. Syst. Evol. Microbiol.">
        <title>The Global Catalogue of Microorganisms (GCM) 10K type strain sequencing project: providing services to taxonomists for standard genome sequencing and annotation.</title>
        <authorList>
            <consortium name="The Broad Institute Genomics Platform"/>
            <consortium name="The Broad Institute Genome Sequencing Center for Infectious Disease"/>
            <person name="Wu L."/>
            <person name="Ma J."/>
        </authorList>
    </citation>
    <scope>NUCLEOTIDE SEQUENCE [LARGE SCALE GENOMIC DNA]</scope>
    <source>
        <strain evidence="10">JCM 17342</strain>
    </source>
</reference>
<dbReference type="Proteomes" id="UP001501747">
    <property type="component" value="Unassembled WGS sequence"/>
</dbReference>
<evidence type="ECO:0000256" key="5">
    <source>
        <dbReference type="ARBA" id="ARBA00022989"/>
    </source>
</evidence>
<dbReference type="PANTHER" id="PTHR23513">
    <property type="entry name" value="INTEGRAL MEMBRANE EFFLUX PROTEIN-RELATED"/>
    <property type="match status" value="1"/>
</dbReference>
<evidence type="ECO:0000256" key="6">
    <source>
        <dbReference type="ARBA" id="ARBA00023136"/>
    </source>
</evidence>
<dbReference type="Gene3D" id="1.20.1250.20">
    <property type="entry name" value="MFS general substrate transporter like domains"/>
    <property type="match status" value="1"/>
</dbReference>
<name>A0ABP7U009_9PSEU</name>
<protein>
    <submittedName>
        <fullName evidence="9">MFS transporter</fullName>
    </submittedName>
</protein>
<feature type="transmembrane region" description="Helical" evidence="7">
    <location>
        <begin position="169"/>
        <end position="189"/>
    </location>
</feature>
<feature type="transmembrane region" description="Helical" evidence="7">
    <location>
        <begin position="223"/>
        <end position="246"/>
    </location>
</feature>
<sequence length="407" mass="42872">MTTTVPLSRNRNYTILWTSQALAEVGFSATSFAFPLLALLITGSPVVAGAIVAVESLGQVLVGLPAGALVDRWDRKKVMVWCEAAQAVSLGSLVAVLFWGTVTVPHLVVVAAVMGICRALFEPAEDACLPNLVAESQLSTAIGLNAARSALGDSGGKALGGVLYGLNRAFPFLLDMITHVIGFVALLFLRVPPRERVKPENPHLGREIAEGLRWVWQRKEIRVTTICAAVLNMFFAGFYLVVLVLAHGRGIPEAELGFMAAMLGVGGIVGSLFAPALCERLSPYLSIVGVFWGVTVLTPLTLLFDNGYLIGVLFGLMALLAPTANTTISTHQMLITPDELRGRLGSVLTLVVGAAFGVGSLAGGQLAASLPPVAAVLTCTGGIAVVTLLVTLNPTLRRYPANRPEQL</sequence>
<dbReference type="RefSeq" id="WP_344884657.1">
    <property type="nucleotide sequence ID" value="NZ_BAABAL010000024.1"/>
</dbReference>
<evidence type="ECO:0000256" key="1">
    <source>
        <dbReference type="ARBA" id="ARBA00004651"/>
    </source>
</evidence>
<evidence type="ECO:0000256" key="2">
    <source>
        <dbReference type="ARBA" id="ARBA00022448"/>
    </source>
</evidence>
<feature type="domain" description="Major facilitator superfamily (MFS) profile" evidence="8">
    <location>
        <begin position="1"/>
        <end position="399"/>
    </location>
</feature>
<comment type="subcellular location">
    <subcellularLocation>
        <location evidence="1">Cell membrane</location>
        <topology evidence="1">Multi-pass membrane protein</topology>
    </subcellularLocation>
</comment>
<evidence type="ECO:0000259" key="8">
    <source>
        <dbReference type="PROSITE" id="PS50850"/>
    </source>
</evidence>
<organism evidence="9 10">
    <name type="scientific">Allokutzneria multivorans</name>
    <dbReference type="NCBI Taxonomy" id="1142134"/>
    <lineage>
        <taxon>Bacteria</taxon>
        <taxon>Bacillati</taxon>
        <taxon>Actinomycetota</taxon>
        <taxon>Actinomycetes</taxon>
        <taxon>Pseudonocardiales</taxon>
        <taxon>Pseudonocardiaceae</taxon>
        <taxon>Allokutzneria</taxon>
    </lineage>
</organism>
<dbReference type="InterPro" id="IPR020846">
    <property type="entry name" value="MFS_dom"/>
</dbReference>
<dbReference type="CDD" id="cd06173">
    <property type="entry name" value="MFS_MefA_like"/>
    <property type="match status" value="1"/>
</dbReference>
<keyword evidence="10" id="KW-1185">Reference proteome</keyword>
<keyword evidence="5 7" id="KW-1133">Transmembrane helix</keyword>
<evidence type="ECO:0000256" key="4">
    <source>
        <dbReference type="ARBA" id="ARBA00022692"/>
    </source>
</evidence>
<dbReference type="SUPFAM" id="SSF103473">
    <property type="entry name" value="MFS general substrate transporter"/>
    <property type="match status" value="1"/>
</dbReference>
<gene>
    <name evidence="9" type="ORF">GCM10022247_68670</name>
</gene>
<accession>A0ABP7U009</accession>
<feature type="transmembrane region" description="Helical" evidence="7">
    <location>
        <begin position="284"/>
        <end position="302"/>
    </location>
</feature>
<keyword evidence="3" id="KW-1003">Cell membrane</keyword>
<evidence type="ECO:0000313" key="9">
    <source>
        <dbReference type="EMBL" id="GAA4033856.1"/>
    </source>
</evidence>
<feature type="transmembrane region" description="Helical" evidence="7">
    <location>
        <begin position="90"/>
        <end position="116"/>
    </location>
</feature>
<dbReference type="InterPro" id="IPR010290">
    <property type="entry name" value="TM_effector"/>
</dbReference>
<dbReference type="EMBL" id="BAABAL010000024">
    <property type="protein sequence ID" value="GAA4033856.1"/>
    <property type="molecule type" value="Genomic_DNA"/>
</dbReference>